<dbReference type="PATRIC" id="fig|1029756.8.peg.987"/>
<reference evidence="1 2" key="1">
    <citation type="journal article" date="2014" name="Genome Announc.">
        <title>Complete Genome Sequence of Hyphomicrobium nitrativorans Strain NL23, a Denitrifying Bacterium Isolated from Biofilm of a Methanol-Fed Denitrification System Treating Seawater at the Montreal Biodome.</title>
        <authorList>
            <person name="Martineau C."/>
            <person name="Villeneuve C."/>
            <person name="Mauffrey F."/>
            <person name="Villemur R."/>
        </authorList>
    </citation>
    <scope>NUCLEOTIDE SEQUENCE [LARGE SCALE GENOMIC DNA]</scope>
    <source>
        <strain evidence="1">NL23</strain>
    </source>
</reference>
<protein>
    <submittedName>
        <fullName evidence="1">Uncharacterized protein</fullName>
    </submittedName>
</protein>
<evidence type="ECO:0000313" key="2">
    <source>
        <dbReference type="Proteomes" id="UP000018542"/>
    </source>
</evidence>
<dbReference type="EMBL" id="CP006912">
    <property type="protein sequence ID" value="AHB49959.1"/>
    <property type="molecule type" value="Genomic_DNA"/>
</dbReference>
<evidence type="ECO:0000313" key="1">
    <source>
        <dbReference type="EMBL" id="AHB49959.1"/>
    </source>
</evidence>
<keyword evidence="2" id="KW-1185">Reference proteome</keyword>
<dbReference type="HOGENOM" id="CLU_2058177_0_0_5"/>
<accession>V5SJ37</accession>
<dbReference type="KEGG" id="hni:W911_04705"/>
<organism evidence="1 2">
    <name type="scientific">Hyphomicrobium nitrativorans NL23</name>
    <dbReference type="NCBI Taxonomy" id="1029756"/>
    <lineage>
        <taxon>Bacteria</taxon>
        <taxon>Pseudomonadati</taxon>
        <taxon>Pseudomonadota</taxon>
        <taxon>Alphaproteobacteria</taxon>
        <taxon>Hyphomicrobiales</taxon>
        <taxon>Hyphomicrobiaceae</taxon>
        <taxon>Hyphomicrobium</taxon>
    </lineage>
</organism>
<name>V5SJ37_9HYPH</name>
<sequence length="119" mass="12534">MKSVFVRKAKNLIGPVFSGPIKAAAETLARPEAATAAHKAVPHAGAEATQAWRILEARFGTVPTPDTQSRVQKNLSIARGDADRMAGLARRDGLSQARLLAHALDCYEAAYGGLEPEGG</sequence>
<dbReference type="AlphaFoldDB" id="V5SJ37"/>
<dbReference type="Proteomes" id="UP000018542">
    <property type="component" value="Chromosome"/>
</dbReference>
<proteinExistence type="predicted"/>
<gene>
    <name evidence="1" type="ORF">W911_04705</name>
</gene>
<dbReference type="STRING" id="1029756.W911_04705"/>